<comment type="caution">
    <text evidence="2">The sequence shown here is derived from an EMBL/GenBank/DDBJ whole genome shotgun (WGS) entry which is preliminary data.</text>
</comment>
<accession>A0ABW2ZZ92</accession>
<name>A0ABW2ZZ92_9ACTN</name>
<feature type="domain" description="NAD-dependent epimerase/dehydratase" evidence="1">
    <location>
        <begin position="3"/>
        <end position="33"/>
    </location>
</feature>
<evidence type="ECO:0000313" key="3">
    <source>
        <dbReference type="Proteomes" id="UP001597053"/>
    </source>
</evidence>
<reference evidence="3" key="1">
    <citation type="journal article" date="2019" name="Int. J. Syst. Evol. Microbiol.">
        <title>The Global Catalogue of Microorganisms (GCM) 10K type strain sequencing project: providing services to taxonomists for standard genome sequencing and annotation.</title>
        <authorList>
            <consortium name="The Broad Institute Genomics Platform"/>
            <consortium name="The Broad Institute Genome Sequencing Center for Infectious Disease"/>
            <person name="Wu L."/>
            <person name="Ma J."/>
        </authorList>
    </citation>
    <scope>NUCLEOTIDE SEQUENCE [LARGE SCALE GENOMIC DNA]</scope>
    <source>
        <strain evidence="3">JCM 32148</strain>
    </source>
</reference>
<dbReference type="EMBL" id="JBHTHM010000253">
    <property type="protein sequence ID" value="MFD0783875.1"/>
    <property type="molecule type" value="Genomic_DNA"/>
</dbReference>
<proteinExistence type="predicted"/>
<evidence type="ECO:0000313" key="2">
    <source>
        <dbReference type="EMBL" id="MFD0783875.1"/>
    </source>
</evidence>
<sequence>MRILLAGSTGVIGRRLVPLLGARGHQVIGLARTGPLAVDLLDR</sequence>
<keyword evidence="3" id="KW-1185">Reference proteome</keyword>
<protein>
    <submittedName>
        <fullName evidence="2">NAD-dependent epimerase/dehydratase family protein</fullName>
    </submittedName>
</protein>
<organism evidence="2 3">
    <name type="scientific">Micromonospora azadirachtae</name>
    <dbReference type="NCBI Taxonomy" id="1970735"/>
    <lineage>
        <taxon>Bacteria</taxon>
        <taxon>Bacillati</taxon>
        <taxon>Actinomycetota</taxon>
        <taxon>Actinomycetes</taxon>
        <taxon>Micromonosporales</taxon>
        <taxon>Micromonosporaceae</taxon>
        <taxon>Micromonospora</taxon>
    </lineage>
</organism>
<gene>
    <name evidence="2" type="ORF">ACFQZ8_08105</name>
</gene>
<dbReference type="Proteomes" id="UP001597053">
    <property type="component" value="Unassembled WGS sequence"/>
</dbReference>
<dbReference type="InterPro" id="IPR036291">
    <property type="entry name" value="NAD(P)-bd_dom_sf"/>
</dbReference>
<dbReference type="InterPro" id="IPR001509">
    <property type="entry name" value="Epimerase_deHydtase"/>
</dbReference>
<dbReference type="SUPFAM" id="SSF51735">
    <property type="entry name" value="NAD(P)-binding Rossmann-fold domains"/>
    <property type="match status" value="1"/>
</dbReference>
<dbReference type="Pfam" id="PF01370">
    <property type="entry name" value="Epimerase"/>
    <property type="match status" value="1"/>
</dbReference>
<feature type="non-terminal residue" evidence="2">
    <location>
        <position position="43"/>
    </location>
</feature>
<evidence type="ECO:0000259" key="1">
    <source>
        <dbReference type="Pfam" id="PF01370"/>
    </source>
</evidence>
<dbReference type="Gene3D" id="3.40.50.720">
    <property type="entry name" value="NAD(P)-binding Rossmann-like Domain"/>
    <property type="match status" value="1"/>
</dbReference>